<dbReference type="GO" id="GO:0019722">
    <property type="term" value="P:calcium-mediated signaling"/>
    <property type="evidence" value="ECO:0007669"/>
    <property type="project" value="TreeGrafter"/>
</dbReference>
<keyword evidence="4 10" id="KW-1133">Transmembrane helix</keyword>
<dbReference type="Proteomes" id="UP000710432">
    <property type="component" value="Unassembled WGS sequence"/>
</dbReference>
<dbReference type="PRINTS" id="PR00237">
    <property type="entry name" value="GPCRRHODOPSN"/>
</dbReference>
<comment type="subcellular location">
    <subcellularLocation>
        <location evidence="1">Cell membrane</location>
        <topology evidence="1">Multi-pass membrane protein</topology>
    </subcellularLocation>
</comment>
<evidence type="ECO:0000256" key="2">
    <source>
        <dbReference type="ARBA" id="ARBA00022475"/>
    </source>
</evidence>
<feature type="transmembrane region" description="Helical" evidence="10">
    <location>
        <begin position="147"/>
        <end position="170"/>
    </location>
</feature>
<dbReference type="InterPro" id="IPR000355">
    <property type="entry name" value="Chemokine_rcpt"/>
</dbReference>
<dbReference type="Gene3D" id="1.20.1070.10">
    <property type="entry name" value="Rhodopsin 7-helix transmembrane proteins"/>
    <property type="match status" value="1"/>
</dbReference>
<dbReference type="InterPro" id="IPR000276">
    <property type="entry name" value="GPCR_Rhodpsn"/>
</dbReference>
<proteinExistence type="inferred from homology"/>
<evidence type="ECO:0000256" key="6">
    <source>
        <dbReference type="ARBA" id="ARBA00023136"/>
    </source>
</evidence>
<dbReference type="FunFam" id="1.20.1070.10:FF:000026">
    <property type="entry name" value="C-C chemokine receptor type 5"/>
    <property type="match status" value="1"/>
</dbReference>
<dbReference type="InterPro" id="IPR017452">
    <property type="entry name" value="GPCR_Rhodpsn_7TM"/>
</dbReference>
<dbReference type="PRINTS" id="PR01530">
    <property type="entry name" value="CHEMOKINER8"/>
</dbReference>
<evidence type="ECO:0000256" key="3">
    <source>
        <dbReference type="ARBA" id="ARBA00022692"/>
    </source>
</evidence>
<organism evidence="12 13">
    <name type="scientific">Microtus ochrogaster</name>
    <name type="common">Prairie vole</name>
    <dbReference type="NCBI Taxonomy" id="79684"/>
    <lineage>
        <taxon>Eukaryota</taxon>
        <taxon>Metazoa</taxon>
        <taxon>Chordata</taxon>
        <taxon>Craniata</taxon>
        <taxon>Vertebrata</taxon>
        <taxon>Euteleostomi</taxon>
        <taxon>Mammalia</taxon>
        <taxon>Eutheria</taxon>
        <taxon>Euarchontoglires</taxon>
        <taxon>Glires</taxon>
        <taxon>Rodentia</taxon>
        <taxon>Myomorpha</taxon>
        <taxon>Muroidea</taxon>
        <taxon>Cricetidae</taxon>
        <taxon>Arvicolinae</taxon>
        <taxon>Microtus</taxon>
    </lineage>
</organism>
<keyword evidence="2" id="KW-1003">Cell membrane</keyword>
<sequence>MDYTLEPNVTMTDYYPGDFAMPCDTELILRGSRLPLALFYCILFVLGLLGNSLVILVLVVYKKLRSITDIYLLNLAISDLLFVFSFPFQTHYLLDQWVFGTAMCKVVSGFYYMGFFSSMFFITLMSVDRYLAIVHAVYALKVRTARVGTALSLAVWLTAVLATIPLLVFYQVATEDGILQCFPFYDNQSLKWKLSAHFEVNTLGLLFPFTILLFCYIRILQQLRSCQNHNRTRAVKLVLTVVIASLLFWVPFNVVLFLTSLHDMRVFDGCAMSQKLALATHVTEVISFTHCCVNPVIYAFIGEKFKKYLANVFPKGCSHLFLYLGKQMPVGAWDAHSSIGRQMPAGAWDTRSSHSSTLDYIL</sequence>
<dbReference type="EMBL" id="JAATJU010023548">
    <property type="protein sequence ID" value="KAH0507485.1"/>
    <property type="molecule type" value="Genomic_DNA"/>
</dbReference>
<dbReference type="PROSITE" id="PS00237">
    <property type="entry name" value="G_PROTEIN_RECEP_F1_1"/>
    <property type="match status" value="1"/>
</dbReference>
<dbReference type="GO" id="GO:0009897">
    <property type="term" value="C:external side of plasma membrane"/>
    <property type="evidence" value="ECO:0007669"/>
    <property type="project" value="TreeGrafter"/>
</dbReference>
<feature type="transmembrane region" description="Helical" evidence="10">
    <location>
        <begin position="237"/>
        <end position="258"/>
    </location>
</feature>
<evidence type="ECO:0000313" key="13">
    <source>
        <dbReference type="Proteomes" id="UP000710432"/>
    </source>
</evidence>
<gene>
    <name evidence="12" type="ORF">LTLLF_168255</name>
</gene>
<keyword evidence="7 9" id="KW-0675">Receptor</keyword>
<dbReference type="PRINTS" id="PR00657">
    <property type="entry name" value="CCCHEMOKINER"/>
</dbReference>
<feature type="domain" description="G-protein coupled receptors family 1 profile" evidence="11">
    <location>
        <begin position="50"/>
        <end position="298"/>
    </location>
</feature>
<name>A0A8J6GAV4_MICOH</name>
<dbReference type="InterPro" id="IPR004068">
    <property type="entry name" value="Chemokine_CCR8"/>
</dbReference>
<evidence type="ECO:0000256" key="7">
    <source>
        <dbReference type="ARBA" id="ARBA00023170"/>
    </source>
</evidence>
<dbReference type="GO" id="GO:0016493">
    <property type="term" value="F:C-C chemokine receptor activity"/>
    <property type="evidence" value="ECO:0007669"/>
    <property type="project" value="InterPro"/>
</dbReference>
<accession>A0A8J6GAV4</accession>
<evidence type="ECO:0000256" key="10">
    <source>
        <dbReference type="SAM" id="Phobius"/>
    </source>
</evidence>
<dbReference type="InterPro" id="IPR050119">
    <property type="entry name" value="CCR1-9-like"/>
</dbReference>
<dbReference type="GO" id="GO:0006955">
    <property type="term" value="P:immune response"/>
    <property type="evidence" value="ECO:0007669"/>
    <property type="project" value="InterPro"/>
</dbReference>
<dbReference type="GO" id="GO:0060326">
    <property type="term" value="P:cell chemotaxis"/>
    <property type="evidence" value="ECO:0007669"/>
    <property type="project" value="TreeGrafter"/>
</dbReference>
<dbReference type="AlphaFoldDB" id="A0A8J6GAV4"/>
<evidence type="ECO:0000256" key="8">
    <source>
        <dbReference type="ARBA" id="ARBA00023224"/>
    </source>
</evidence>
<keyword evidence="8 9" id="KW-0807">Transducer</keyword>
<feature type="transmembrane region" description="Helical" evidence="10">
    <location>
        <begin position="109"/>
        <end position="127"/>
    </location>
</feature>
<feature type="transmembrane region" description="Helical" evidence="10">
    <location>
        <begin position="37"/>
        <end position="61"/>
    </location>
</feature>
<evidence type="ECO:0000256" key="1">
    <source>
        <dbReference type="ARBA" id="ARBA00004651"/>
    </source>
</evidence>
<keyword evidence="6 10" id="KW-0472">Membrane</keyword>
<feature type="transmembrane region" description="Helical" evidence="10">
    <location>
        <begin position="70"/>
        <end position="89"/>
    </location>
</feature>
<feature type="transmembrane region" description="Helical" evidence="10">
    <location>
        <begin position="200"/>
        <end position="217"/>
    </location>
</feature>
<comment type="caution">
    <text evidence="12">The sequence shown here is derived from an EMBL/GenBank/DDBJ whole genome shotgun (WGS) entry which is preliminary data.</text>
</comment>
<evidence type="ECO:0000259" key="11">
    <source>
        <dbReference type="PROSITE" id="PS50262"/>
    </source>
</evidence>
<evidence type="ECO:0000256" key="5">
    <source>
        <dbReference type="ARBA" id="ARBA00023040"/>
    </source>
</evidence>
<dbReference type="GO" id="GO:0007204">
    <property type="term" value="P:positive regulation of cytosolic calcium ion concentration"/>
    <property type="evidence" value="ECO:0007669"/>
    <property type="project" value="InterPro"/>
</dbReference>
<evidence type="ECO:0000313" key="12">
    <source>
        <dbReference type="EMBL" id="KAH0507485.1"/>
    </source>
</evidence>
<dbReference type="GO" id="GO:0019957">
    <property type="term" value="F:C-C chemokine binding"/>
    <property type="evidence" value="ECO:0007669"/>
    <property type="project" value="TreeGrafter"/>
</dbReference>
<evidence type="ECO:0000256" key="4">
    <source>
        <dbReference type="ARBA" id="ARBA00022989"/>
    </source>
</evidence>
<protein>
    <submittedName>
        <fullName evidence="12">C-C chemokine receptor type 8</fullName>
    </submittedName>
</protein>
<dbReference type="PANTHER" id="PTHR10489">
    <property type="entry name" value="CELL ADHESION MOLECULE"/>
    <property type="match status" value="1"/>
</dbReference>
<evidence type="ECO:0000256" key="9">
    <source>
        <dbReference type="RuleBase" id="RU000688"/>
    </source>
</evidence>
<dbReference type="SUPFAM" id="SSF81321">
    <property type="entry name" value="Family A G protein-coupled receptor-like"/>
    <property type="match status" value="1"/>
</dbReference>
<feature type="transmembrane region" description="Helical" evidence="10">
    <location>
        <begin position="278"/>
        <end position="301"/>
    </location>
</feature>
<keyword evidence="3 9" id="KW-0812">Transmembrane</keyword>
<keyword evidence="5 9" id="KW-0297">G-protein coupled receptor</keyword>
<dbReference type="Pfam" id="PF00001">
    <property type="entry name" value="7tm_1"/>
    <property type="match status" value="1"/>
</dbReference>
<dbReference type="PANTHER" id="PTHR10489:SF627">
    <property type="entry name" value="C-C CHEMOKINE RECEPTOR TYPE 8"/>
    <property type="match status" value="1"/>
</dbReference>
<comment type="similarity">
    <text evidence="9">Belongs to the G-protein coupled receptor 1 family.</text>
</comment>
<dbReference type="PROSITE" id="PS50262">
    <property type="entry name" value="G_PROTEIN_RECEP_F1_2"/>
    <property type="match status" value="1"/>
</dbReference>
<reference evidence="12" key="1">
    <citation type="submission" date="2020-03" db="EMBL/GenBank/DDBJ databases">
        <title>Studies in the Genomics of Life Span.</title>
        <authorList>
            <person name="Glass D."/>
        </authorList>
    </citation>
    <scope>NUCLEOTIDE SEQUENCE</scope>
    <source>
        <strain evidence="12">LTLLF</strain>
        <tissue evidence="12">Muscle</tissue>
    </source>
</reference>